<dbReference type="GO" id="GO:0003684">
    <property type="term" value="F:damaged DNA binding"/>
    <property type="evidence" value="ECO:0007669"/>
    <property type="project" value="TreeGrafter"/>
</dbReference>
<dbReference type="Proteomes" id="UP000823561">
    <property type="component" value="Chromosome 4"/>
</dbReference>
<keyword evidence="1" id="KW-0175">Coiled coil</keyword>
<reference evidence="4" key="1">
    <citation type="submission" date="2020-10" db="EMBL/GenBank/DDBJ databases">
        <title>Chromosome-scale genome assembly of the Allis shad, Alosa alosa.</title>
        <authorList>
            <person name="Margot Z."/>
            <person name="Christophe K."/>
            <person name="Cabau C."/>
            <person name="Louis A."/>
            <person name="Berthelot C."/>
            <person name="Parey E."/>
            <person name="Roest Crollius H."/>
            <person name="Montfort J."/>
            <person name="Robinson-Rechavi M."/>
            <person name="Bucao C."/>
            <person name="Bouchez O."/>
            <person name="Gislard M."/>
            <person name="Lluch J."/>
            <person name="Milhes M."/>
            <person name="Lampietro C."/>
            <person name="Lopez Roques C."/>
            <person name="Donnadieu C."/>
            <person name="Braasch I."/>
            <person name="Desvignes T."/>
            <person name="Postlethwait J."/>
            <person name="Bobe J."/>
            <person name="Guiguen Y."/>
        </authorList>
    </citation>
    <scope>NUCLEOTIDE SEQUENCE</scope>
    <source>
        <strain evidence="4">M-15738</strain>
        <tissue evidence="4">Blood</tissue>
    </source>
</reference>
<dbReference type="Pfam" id="PF10482">
    <property type="entry name" value="CtIP_N"/>
    <property type="match status" value="1"/>
</dbReference>
<organism evidence="4 5">
    <name type="scientific">Alosa alosa</name>
    <name type="common">allis shad</name>
    <dbReference type="NCBI Taxonomy" id="278164"/>
    <lineage>
        <taxon>Eukaryota</taxon>
        <taxon>Metazoa</taxon>
        <taxon>Chordata</taxon>
        <taxon>Craniata</taxon>
        <taxon>Vertebrata</taxon>
        <taxon>Euteleostomi</taxon>
        <taxon>Actinopterygii</taxon>
        <taxon>Neopterygii</taxon>
        <taxon>Teleostei</taxon>
        <taxon>Clupei</taxon>
        <taxon>Clupeiformes</taxon>
        <taxon>Clupeoidei</taxon>
        <taxon>Clupeidae</taxon>
        <taxon>Alosa</taxon>
    </lineage>
</organism>
<dbReference type="EMBL" id="JADWDJ010000004">
    <property type="protein sequence ID" value="KAG5282183.1"/>
    <property type="molecule type" value="Genomic_DNA"/>
</dbReference>
<dbReference type="AlphaFoldDB" id="A0AAV6H4D9"/>
<name>A0AAV6H4D9_9TELE</name>
<proteinExistence type="predicted"/>
<dbReference type="PANTHER" id="PTHR15107:SF3">
    <property type="entry name" value="RBBP8 N-TERMINAL-LIKE PROTEIN"/>
    <property type="match status" value="1"/>
</dbReference>
<feature type="compositionally biased region" description="Basic and acidic residues" evidence="2">
    <location>
        <begin position="346"/>
        <end position="360"/>
    </location>
</feature>
<evidence type="ECO:0000256" key="1">
    <source>
        <dbReference type="SAM" id="Coils"/>
    </source>
</evidence>
<keyword evidence="5" id="KW-1185">Reference proteome</keyword>
<evidence type="ECO:0000313" key="5">
    <source>
        <dbReference type="Proteomes" id="UP000823561"/>
    </source>
</evidence>
<feature type="region of interest" description="Disordered" evidence="2">
    <location>
        <begin position="133"/>
        <end position="154"/>
    </location>
</feature>
<dbReference type="PANTHER" id="PTHR15107">
    <property type="entry name" value="RETINOBLASTOMA BINDING PROTEIN 8"/>
    <property type="match status" value="1"/>
</dbReference>
<protein>
    <recommendedName>
        <fullName evidence="3">DNA endonuclease Ctp1 N-terminal domain-containing protein</fullName>
    </recommendedName>
</protein>
<feature type="coiled-coil region" evidence="1">
    <location>
        <begin position="12"/>
        <end position="67"/>
    </location>
</feature>
<gene>
    <name evidence="4" type="ORF">AALO_G00053110</name>
</gene>
<feature type="compositionally biased region" description="Polar residues" evidence="2">
    <location>
        <begin position="373"/>
        <end position="383"/>
    </location>
</feature>
<evidence type="ECO:0000313" key="4">
    <source>
        <dbReference type="EMBL" id="KAG5282183.1"/>
    </source>
</evidence>
<feature type="compositionally biased region" description="Polar residues" evidence="2">
    <location>
        <begin position="169"/>
        <end position="204"/>
    </location>
</feature>
<evidence type="ECO:0000259" key="3">
    <source>
        <dbReference type="Pfam" id="PF10482"/>
    </source>
</evidence>
<evidence type="ECO:0000256" key="2">
    <source>
        <dbReference type="SAM" id="MobiDB-lite"/>
    </source>
</evidence>
<sequence>MESFGEALQKLKEVYKQEVKGWQEKMLGLTNQKNTDAKRIEELLGRNQQLRDQQRSLTENIKQLENRLRAGLCDRCIVTQDVANRRQQEYEKSQLQSLQHISTLGREIATLRRDNKRLYEEVKNLRTALRNQNGRLAETASPEVKRSPTPGSPLSLLLSAAQMSIASPTGGTVQKNSKSVDGMSQPQSFELSQYNTPPLSQPSPLTEAWRTVQNIGRKPPAPQRRARSTDASESLYTASMLLLKNNPFNSTPTTPAEKWGSSKVHAPIPYRPQPIKTHKFPQPWQLPDNPDWVTMSVMAEGGTVIHHNPKMLQLPAMIHSTSHQSTQERVLSAQRFWANLNPAMKGNEDAPRSLSEHDEGVTNMEETARSRPASASETSQSWKTADAVGVPGEPGEGVDGVPDDIVDNETPLDLSESGRAKAVKSPWEAPVKATPPADSPSSSSSSSSPPTPSSSSLESPGSQSEQRLGEFNLQNCVSPIQDATDEDVLAAENSKTDEIVDLCTGKEKPKVSAFTLSLQPVVVLENMKRSLCAQNPSDGWVTRQEKEKEEWEDEVEKEEQSNQRKRLRLEQETLQPPGLIMEKRARMGGRPKEKRPEEQG</sequence>
<feature type="region of interest" description="Disordered" evidence="2">
    <location>
        <begin position="167"/>
        <end position="204"/>
    </location>
</feature>
<feature type="compositionally biased region" description="Low complexity" evidence="2">
    <location>
        <begin position="435"/>
        <end position="464"/>
    </location>
</feature>
<dbReference type="InterPro" id="IPR019518">
    <property type="entry name" value="CtIP_N"/>
</dbReference>
<accession>A0AAV6H4D9</accession>
<dbReference type="GO" id="GO:0010792">
    <property type="term" value="P:DNA double-strand break processing involved in repair via single-strand annealing"/>
    <property type="evidence" value="ECO:0007669"/>
    <property type="project" value="TreeGrafter"/>
</dbReference>
<feature type="domain" description="DNA endonuclease Ctp1 N-terminal" evidence="3">
    <location>
        <begin position="4"/>
        <end position="123"/>
    </location>
</feature>
<feature type="region of interest" description="Disordered" evidence="2">
    <location>
        <begin position="534"/>
        <end position="600"/>
    </location>
</feature>
<feature type="compositionally biased region" description="Basic and acidic residues" evidence="2">
    <location>
        <begin position="581"/>
        <end position="600"/>
    </location>
</feature>
<feature type="region of interest" description="Disordered" evidence="2">
    <location>
        <begin position="343"/>
        <end position="479"/>
    </location>
</feature>
<comment type="caution">
    <text evidence="4">The sequence shown here is derived from an EMBL/GenBank/DDBJ whole genome shotgun (WGS) entry which is preliminary data.</text>
</comment>
<dbReference type="InterPro" id="IPR033316">
    <property type="entry name" value="RBBP8-like"/>
</dbReference>